<dbReference type="Proteomes" id="UP001634394">
    <property type="component" value="Unassembled WGS sequence"/>
</dbReference>
<evidence type="ECO:0000313" key="2">
    <source>
        <dbReference type="EMBL" id="KAL3857940.1"/>
    </source>
</evidence>
<organism evidence="2 3">
    <name type="scientific">Sinanodonta woodiana</name>
    <name type="common">Chinese pond mussel</name>
    <name type="synonym">Anodonta woodiana</name>
    <dbReference type="NCBI Taxonomy" id="1069815"/>
    <lineage>
        <taxon>Eukaryota</taxon>
        <taxon>Metazoa</taxon>
        <taxon>Spiralia</taxon>
        <taxon>Lophotrochozoa</taxon>
        <taxon>Mollusca</taxon>
        <taxon>Bivalvia</taxon>
        <taxon>Autobranchia</taxon>
        <taxon>Heteroconchia</taxon>
        <taxon>Palaeoheterodonta</taxon>
        <taxon>Unionida</taxon>
        <taxon>Unionoidea</taxon>
        <taxon>Unionidae</taxon>
        <taxon>Unioninae</taxon>
        <taxon>Sinanodonta</taxon>
    </lineage>
</organism>
<accession>A0ABD3V8W2</accession>
<reference evidence="2 3" key="1">
    <citation type="submission" date="2024-11" db="EMBL/GenBank/DDBJ databases">
        <title>Chromosome-level genome assembly of the freshwater bivalve Anodonta woodiana.</title>
        <authorList>
            <person name="Chen X."/>
        </authorList>
    </citation>
    <scope>NUCLEOTIDE SEQUENCE [LARGE SCALE GENOMIC DNA]</scope>
    <source>
        <strain evidence="2">MN2024</strain>
        <tissue evidence="2">Gills</tissue>
    </source>
</reference>
<protein>
    <submittedName>
        <fullName evidence="2">Uncharacterized protein</fullName>
    </submittedName>
</protein>
<sequence>MDSKDKNRIPSFDREKDIVTKTAEKDIEGKNSPFQSQHNSYHEKEYVSDVGLG</sequence>
<comment type="caution">
    <text evidence="2">The sequence shown here is derived from an EMBL/GenBank/DDBJ whole genome shotgun (WGS) entry which is preliminary data.</text>
</comment>
<proteinExistence type="predicted"/>
<dbReference type="AlphaFoldDB" id="A0ABD3V8W2"/>
<dbReference type="EMBL" id="JBJQND010000013">
    <property type="protein sequence ID" value="KAL3857940.1"/>
    <property type="molecule type" value="Genomic_DNA"/>
</dbReference>
<feature type="non-terminal residue" evidence="2">
    <location>
        <position position="53"/>
    </location>
</feature>
<feature type="compositionally biased region" description="Basic and acidic residues" evidence="1">
    <location>
        <begin position="1"/>
        <end position="29"/>
    </location>
</feature>
<name>A0ABD3V8W2_SINWO</name>
<gene>
    <name evidence="2" type="ORF">ACJMK2_012565</name>
</gene>
<evidence type="ECO:0000256" key="1">
    <source>
        <dbReference type="SAM" id="MobiDB-lite"/>
    </source>
</evidence>
<evidence type="ECO:0000313" key="3">
    <source>
        <dbReference type="Proteomes" id="UP001634394"/>
    </source>
</evidence>
<feature type="region of interest" description="Disordered" evidence="1">
    <location>
        <begin position="1"/>
        <end position="53"/>
    </location>
</feature>
<keyword evidence="3" id="KW-1185">Reference proteome</keyword>